<evidence type="ECO:0000313" key="2">
    <source>
        <dbReference type="Proteomes" id="UP001604277"/>
    </source>
</evidence>
<dbReference type="AlphaFoldDB" id="A0ABD1TQF9"/>
<keyword evidence="2" id="KW-1185">Reference proteome</keyword>
<reference evidence="2" key="1">
    <citation type="submission" date="2024-07" db="EMBL/GenBank/DDBJ databases">
        <title>Two chromosome-level genome assemblies of Korean endemic species Abeliophyllum distichum and Forsythia ovata (Oleaceae).</title>
        <authorList>
            <person name="Jang H."/>
        </authorList>
    </citation>
    <scope>NUCLEOTIDE SEQUENCE [LARGE SCALE GENOMIC DNA]</scope>
</reference>
<dbReference type="Proteomes" id="UP001604277">
    <property type="component" value="Unassembled WGS sequence"/>
</dbReference>
<accession>A0ABD1TQF9</accession>
<comment type="caution">
    <text evidence="1">The sequence shown here is derived from an EMBL/GenBank/DDBJ whole genome shotgun (WGS) entry which is preliminary data.</text>
</comment>
<organism evidence="1 2">
    <name type="scientific">Forsythia ovata</name>
    <dbReference type="NCBI Taxonomy" id="205694"/>
    <lineage>
        <taxon>Eukaryota</taxon>
        <taxon>Viridiplantae</taxon>
        <taxon>Streptophyta</taxon>
        <taxon>Embryophyta</taxon>
        <taxon>Tracheophyta</taxon>
        <taxon>Spermatophyta</taxon>
        <taxon>Magnoliopsida</taxon>
        <taxon>eudicotyledons</taxon>
        <taxon>Gunneridae</taxon>
        <taxon>Pentapetalae</taxon>
        <taxon>asterids</taxon>
        <taxon>lamiids</taxon>
        <taxon>Lamiales</taxon>
        <taxon>Oleaceae</taxon>
        <taxon>Forsythieae</taxon>
        <taxon>Forsythia</taxon>
    </lineage>
</organism>
<protein>
    <submittedName>
        <fullName evidence="1">Uncharacterized protein</fullName>
    </submittedName>
</protein>
<dbReference type="EMBL" id="JBFOLJ010000008">
    <property type="protein sequence ID" value="KAL2514670.1"/>
    <property type="molecule type" value="Genomic_DNA"/>
</dbReference>
<sequence length="100" mass="10993">MKTKNRGNVWMCCSVLEVKGKKEKKTRALNSCDETVGKHENTISRIFGQPNNGQFTTCICCSVIEESLPPPEENTKSSYDMEMEVSSKGAMTVTGIPSGK</sequence>
<proteinExistence type="predicted"/>
<name>A0ABD1TQF9_9LAMI</name>
<gene>
    <name evidence="1" type="ORF">Fot_28641</name>
</gene>
<evidence type="ECO:0000313" key="1">
    <source>
        <dbReference type="EMBL" id="KAL2514670.1"/>
    </source>
</evidence>